<feature type="transmembrane region" description="Helical" evidence="2">
    <location>
        <begin position="359"/>
        <end position="380"/>
    </location>
</feature>
<dbReference type="EMBL" id="AP012338">
    <property type="protein sequence ID" value="BAM02936.1"/>
    <property type="molecule type" value="Genomic_DNA"/>
</dbReference>
<dbReference type="RefSeq" id="WP_014436156.1">
    <property type="nucleotide sequence ID" value="NC_017080.1"/>
</dbReference>
<proteinExistence type="predicted"/>
<dbReference type="OrthoDB" id="9766798at2"/>
<dbReference type="AlphaFoldDB" id="I0ICE8"/>
<dbReference type="eggNOG" id="COG3307">
    <property type="taxonomic scope" value="Bacteria"/>
</dbReference>
<keyword evidence="2" id="KW-0472">Membrane</keyword>
<dbReference type="HOGENOM" id="CLU_586233_0_0_0"/>
<evidence type="ECO:0000256" key="1">
    <source>
        <dbReference type="SAM" id="MobiDB-lite"/>
    </source>
</evidence>
<dbReference type="KEGG" id="phm:PSMK_07770"/>
<evidence type="ECO:0008006" key="5">
    <source>
        <dbReference type="Google" id="ProtNLM"/>
    </source>
</evidence>
<accession>I0ICE8</accession>
<feature type="transmembrane region" description="Helical" evidence="2">
    <location>
        <begin position="136"/>
        <end position="157"/>
    </location>
</feature>
<feature type="transmembrane region" description="Helical" evidence="2">
    <location>
        <begin position="269"/>
        <end position="287"/>
    </location>
</feature>
<name>I0ICE8_PHYMF</name>
<feature type="region of interest" description="Disordered" evidence="1">
    <location>
        <begin position="436"/>
        <end position="476"/>
    </location>
</feature>
<feature type="transmembrane region" description="Helical" evidence="2">
    <location>
        <begin position="223"/>
        <end position="239"/>
    </location>
</feature>
<sequence>MLTSLTMFGWIPFTLALFMVMPPKRAVVWCFFLAWLFLPMAGYKLSGLPDYTKMSASSAGVLLATALFDQGRLIRFKLRWIDAPLIMFTIVSPMASSISNGLGIYDGLSETNAWLGSWTLPWFIGRMYFKTADDMRLLATAFLMGAFAYIPICLWEMRMAPTLHRNFYGFHQHGFAHAVRWGGYRPRGFMQSGLMTSLYMCSGAVIGLILWRSRVPVRIGRTPVLMAAAVPVLAVVAFFCKGTGAIVLAVGVTAALFAAVILQTRLPMIVFMLVSPLYIIARAKGVWDGTDLVDFVARFSSERAQSLNFRFVNENVLIEKASQRPVFGWGGWNRSAVFNEAGDKTSVADGLWIILYGKAGILGMGFFMLSLILPVLMFLWRFPAYRWLQRSVAPSTALAMMLAIYQVDCLFNGMESPLNFLIAGGLSGTMLMARSPRRAANPQASGKPAKPAGGRPRGPHAKPTRLPRPEFGFQRS</sequence>
<feature type="transmembrane region" description="Helical" evidence="2">
    <location>
        <begin position="189"/>
        <end position="211"/>
    </location>
</feature>
<dbReference type="Proteomes" id="UP000007881">
    <property type="component" value="Chromosome"/>
</dbReference>
<evidence type="ECO:0000256" key="2">
    <source>
        <dbReference type="SAM" id="Phobius"/>
    </source>
</evidence>
<keyword evidence="4" id="KW-1185">Reference proteome</keyword>
<keyword evidence="2" id="KW-1133">Transmembrane helix</keyword>
<dbReference type="STRING" id="1142394.PSMK_07770"/>
<keyword evidence="2" id="KW-0812">Transmembrane</keyword>
<evidence type="ECO:0000313" key="3">
    <source>
        <dbReference type="EMBL" id="BAM02936.1"/>
    </source>
</evidence>
<protein>
    <recommendedName>
        <fullName evidence="5">O-antigen polymerase family protein</fullName>
    </recommendedName>
</protein>
<organism evidence="3 4">
    <name type="scientific">Phycisphaera mikurensis (strain NBRC 102666 / KCTC 22515 / FYK2301M01)</name>
    <dbReference type="NCBI Taxonomy" id="1142394"/>
    <lineage>
        <taxon>Bacteria</taxon>
        <taxon>Pseudomonadati</taxon>
        <taxon>Planctomycetota</taxon>
        <taxon>Phycisphaerae</taxon>
        <taxon>Phycisphaerales</taxon>
        <taxon>Phycisphaeraceae</taxon>
        <taxon>Phycisphaera</taxon>
    </lineage>
</organism>
<evidence type="ECO:0000313" key="4">
    <source>
        <dbReference type="Proteomes" id="UP000007881"/>
    </source>
</evidence>
<gene>
    <name evidence="3" type="ordered locus">PSMK_07770</name>
</gene>
<reference evidence="3 4" key="1">
    <citation type="submission" date="2012-02" db="EMBL/GenBank/DDBJ databases">
        <title>Complete genome sequence of Phycisphaera mikurensis NBRC 102666.</title>
        <authorList>
            <person name="Ankai A."/>
            <person name="Hosoyama A."/>
            <person name="Terui Y."/>
            <person name="Sekine M."/>
            <person name="Fukai R."/>
            <person name="Kato Y."/>
            <person name="Nakamura S."/>
            <person name="Yamada-Narita S."/>
            <person name="Kawakoshi A."/>
            <person name="Fukunaga Y."/>
            <person name="Yamazaki S."/>
            <person name="Fujita N."/>
        </authorList>
    </citation>
    <scope>NUCLEOTIDE SEQUENCE [LARGE SCALE GENOMIC DNA]</scope>
    <source>
        <strain evidence="4">NBRC 102666 / KCTC 22515 / FYK2301M01</strain>
    </source>
</reference>
<feature type="transmembrane region" description="Helical" evidence="2">
    <location>
        <begin position="245"/>
        <end position="262"/>
    </location>
</feature>